<proteinExistence type="predicted"/>
<accession>A0A2H0REG8</accession>
<sequence>MSHVGTRRYGVGKTVNLDSVSDEELQAEIERRELAKIMPQPVAELNWAPVLRACEEYLGELAKGGGKLDDHETYVFESIMMAVYGKDIFERYINPILLKR</sequence>
<dbReference type="EMBL" id="PCYI01000017">
    <property type="protein sequence ID" value="PIR44893.1"/>
    <property type="molecule type" value="Genomic_DNA"/>
</dbReference>
<name>A0A2H0REG8_9BACT</name>
<evidence type="ECO:0000313" key="2">
    <source>
        <dbReference type="Proteomes" id="UP000228767"/>
    </source>
</evidence>
<dbReference type="Proteomes" id="UP000228767">
    <property type="component" value="Unassembled WGS sequence"/>
</dbReference>
<organism evidence="1 2">
    <name type="scientific">Candidatus Vogelbacteria bacterium CG10_big_fil_rev_8_21_14_0_10_51_16</name>
    <dbReference type="NCBI Taxonomy" id="1975045"/>
    <lineage>
        <taxon>Bacteria</taxon>
        <taxon>Candidatus Vogeliibacteriota</taxon>
    </lineage>
</organism>
<protein>
    <submittedName>
        <fullName evidence="1">Uncharacterized protein</fullName>
    </submittedName>
</protein>
<comment type="caution">
    <text evidence="1">The sequence shown here is derived from an EMBL/GenBank/DDBJ whole genome shotgun (WGS) entry which is preliminary data.</text>
</comment>
<reference evidence="1 2" key="1">
    <citation type="submission" date="2017-09" db="EMBL/GenBank/DDBJ databases">
        <title>Depth-based differentiation of microbial function through sediment-hosted aquifers and enrichment of novel symbionts in the deep terrestrial subsurface.</title>
        <authorList>
            <person name="Probst A.J."/>
            <person name="Ladd B."/>
            <person name="Jarett J.K."/>
            <person name="Geller-Mcgrath D.E."/>
            <person name="Sieber C.M."/>
            <person name="Emerson J.B."/>
            <person name="Anantharaman K."/>
            <person name="Thomas B.C."/>
            <person name="Malmstrom R."/>
            <person name="Stieglmeier M."/>
            <person name="Klingl A."/>
            <person name="Woyke T."/>
            <person name="Ryan C.M."/>
            <person name="Banfield J.F."/>
        </authorList>
    </citation>
    <scope>NUCLEOTIDE SEQUENCE [LARGE SCALE GENOMIC DNA]</scope>
    <source>
        <strain evidence="1">CG10_big_fil_rev_8_21_14_0_10_51_16</strain>
    </source>
</reference>
<gene>
    <name evidence="1" type="ORF">COV10_02345</name>
</gene>
<evidence type="ECO:0000313" key="1">
    <source>
        <dbReference type="EMBL" id="PIR44893.1"/>
    </source>
</evidence>
<dbReference type="AlphaFoldDB" id="A0A2H0REG8"/>